<evidence type="ECO:0000256" key="2">
    <source>
        <dbReference type="ARBA" id="ARBA00022679"/>
    </source>
</evidence>
<dbReference type="EC" id="2.7.-.-" evidence="4"/>
<feature type="region of interest" description="Disordered" evidence="5">
    <location>
        <begin position="97"/>
        <end position="136"/>
    </location>
</feature>
<dbReference type="InterPro" id="IPR005522">
    <property type="entry name" value="IPK"/>
</dbReference>
<keyword evidence="3 4" id="KW-0418">Kinase</keyword>
<evidence type="ECO:0000256" key="3">
    <source>
        <dbReference type="ARBA" id="ARBA00022777"/>
    </source>
</evidence>
<dbReference type="PANTHER" id="PTHR12400">
    <property type="entry name" value="INOSITOL POLYPHOSPHATE KINASE"/>
    <property type="match status" value="1"/>
</dbReference>
<evidence type="ECO:0000313" key="6">
    <source>
        <dbReference type="EMBL" id="ESL06578.1"/>
    </source>
</evidence>
<feature type="region of interest" description="Disordered" evidence="5">
    <location>
        <begin position="55"/>
        <end position="84"/>
    </location>
</feature>
<evidence type="ECO:0000256" key="4">
    <source>
        <dbReference type="RuleBase" id="RU363090"/>
    </source>
</evidence>
<dbReference type="GO" id="GO:0000828">
    <property type="term" value="F:inositol hexakisphosphate kinase activity"/>
    <property type="evidence" value="ECO:0007669"/>
    <property type="project" value="TreeGrafter"/>
</dbReference>
<evidence type="ECO:0000313" key="7">
    <source>
        <dbReference type="Proteomes" id="UP000031737"/>
    </source>
</evidence>
<gene>
    <name evidence="6" type="ORF">TRSC58_05746</name>
</gene>
<dbReference type="SUPFAM" id="SSF56104">
    <property type="entry name" value="SAICAR synthase-like"/>
    <property type="match status" value="1"/>
</dbReference>
<dbReference type="Proteomes" id="UP000031737">
    <property type="component" value="Unassembled WGS sequence"/>
</dbReference>
<feature type="compositionally biased region" description="Low complexity" evidence="5">
    <location>
        <begin position="372"/>
        <end position="382"/>
    </location>
</feature>
<comment type="caution">
    <text evidence="6">The sequence shown here is derived from an EMBL/GenBank/DDBJ whole genome shotgun (WGS) entry which is preliminary data.</text>
</comment>
<dbReference type="AlphaFoldDB" id="A0A061IU47"/>
<proteinExistence type="inferred from homology"/>
<dbReference type="GO" id="GO:0005737">
    <property type="term" value="C:cytoplasm"/>
    <property type="evidence" value="ECO:0007669"/>
    <property type="project" value="TreeGrafter"/>
</dbReference>
<reference evidence="6 7" key="1">
    <citation type="submission" date="2013-07" db="EMBL/GenBank/DDBJ databases">
        <authorList>
            <person name="Stoco P.H."/>
            <person name="Wagner G."/>
            <person name="Gerber A."/>
            <person name="Zaha A."/>
            <person name="Thompson C."/>
            <person name="Bartholomeu D.C."/>
            <person name="Luckemeyer D.D."/>
            <person name="Bahia D."/>
            <person name="Loreto E."/>
            <person name="Prestes E.B."/>
            <person name="Lima F.M."/>
            <person name="Rodrigues-Luiz G."/>
            <person name="Vallejo G.A."/>
            <person name="Filho J.F."/>
            <person name="Monteiro K.M."/>
            <person name="Tyler K.M."/>
            <person name="de Almeida L.G."/>
            <person name="Ortiz M.F."/>
            <person name="Siervo M.A."/>
            <person name="de Moraes M.H."/>
            <person name="Cunha O.L."/>
            <person name="Mendonca-Neto R."/>
            <person name="Silva R."/>
            <person name="Teixeira S.M."/>
            <person name="Murta S.M."/>
            <person name="Sincero T.C."/>
            <person name="Mendes T.A."/>
            <person name="Urmenyi T.P."/>
            <person name="Silva V.G."/>
            <person name="da Rocha W.D."/>
            <person name="Andersson B."/>
            <person name="Romanha A.J."/>
            <person name="Steindel M."/>
            <person name="de Vasconcelos A.T."/>
            <person name="Grisard E.C."/>
        </authorList>
    </citation>
    <scope>NUCLEOTIDE SEQUENCE [LARGE SCALE GENOMIC DNA]</scope>
    <source>
        <strain evidence="6 7">SC58</strain>
    </source>
</reference>
<dbReference type="GO" id="GO:0032958">
    <property type="term" value="P:inositol phosphate biosynthetic process"/>
    <property type="evidence" value="ECO:0007669"/>
    <property type="project" value="InterPro"/>
</dbReference>
<dbReference type="PANTHER" id="PTHR12400:SF104">
    <property type="entry name" value="KINASE"/>
    <property type="match status" value="1"/>
</dbReference>
<dbReference type="VEuPathDB" id="TriTrypDB:TRSC58_05746"/>
<feature type="compositionally biased region" description="Polar residues" evidence="5">
    <location>
        <begin position="203"/>
        <end position="213"/>
    </location>
</feature>
<feature type="region of interest" description="Disordered" evidence="5">
    <location>
        <begin position="496"/>
        <end position="516"/>
    </location>
</feature>
<feature type="region of interest" description="Disordered" evidence="5">
    <location>
        <begin position="1"/>
        <end position="22"/>
    </location>
</feature>
<sequence>MRRETEENSCQRWSLEGDGDTAAGVMPLLSVTSNVDPTLESPSFVLPELSRRNHFAAAGDDEEDDGYKSSDEATVRGGHTGGAVSLSCSSVTNTVFAEPLRRGASGANDDDDDGDGGEARPPRSENSTGVDAKKRWSGSLSAMHLLGDDDDDYDYVSAEAATRGRMNSVRTDTDSATTTMAFARDGTMSAGDTQRHPERGPADSSTKELSSSREGLVGSGLCADLHPLPKYNSDGVVESSGQLPQEQQRLKKIRKKWARLFHPGAAGREARGGGEVRRRRVVNARPTTASGVLGAGGTGATTVRVDNVLEPVINIAESVGGHHLTVVEGGVFMKESCSKREERFYEMLKPVQEYVWRHPELLDAYYPTTSPSASDGSSEVAEGSGGEQRGDGGEGDDGQSSGQKTSVPVHWDMWWWCHRRRSLSAACSGRDVRAGGDGVGGTFGIGSERPRGMSMAAAGGRGRHWDVLVPLVPFTPRYLGRRCVWLEGDVCRSKSGERAFSPATSQDEATANEEEKKPRQMIVLEDLCNGFVHPCILDIKMGRRQYGMNPSEAKLRSKVRKAALSTSMQHGVRLAGMKQWCPDTQQYETQSKIAGRNMTLEELRETILRFTQYSKRLRHNFRKQVLWLQLAFTQQDVFRFFTSSLLFVYDADRPLLSSRIVMVDFAFTYEREELQRGGDPEAAYERDDGYMKALDTLLAILV</sequence>
<feature type="region of interest" description="Disordered" evidence="5">
    <location>
        <begin position="367"/>
        <end position="405"/>
    </location>
</feature>
<keyword evidence="7" id="KW-1185">Reference proteome</keyword>
<name>A0A061IU47_TRYRA</name>
<dbReference type="OrthoDB" id="2573163at2759"/>
<keyword evidence="2 4" id="KW-0808">Transferase</keyword>
<organism evidence="6 7">
    <name type="scientific">Trypanosoma rangeli SC58</name>
    <dbReference type="NCBI Taxonomy" id="429131"/>
    <lineage>
        <taxon>Eukaryota</taxon>
        <taxon>Discoba</taxon>
        <taxon>Euglenozoa</taxon>
        <taxon>Kinetoplastea</taxon>
        <taxon>Metakinetoplastina</taxon>
        <taxon>Trypanosomatida</taxon>
        <taxon>Trypanosomatidae</taxon>
        <taxon>Trypanosoma</taxon>
        <taxon>Herpetosoma</taxon>
    </lineage>
</organism>
<dbReference type="GO" id="GO:0005634">
    <property type="term" value="C:nucleus"/>
    <property type="evidence" value="ECO:0007669"/>
    <property type="project" value="TreeGrafter"/>
</dbReference>
<protein>
    <recommendedName>
        <fullName evidence="4">Kinase</fullName>
        <ecNumber evidence="4">2.7.-.-</ecNumber>
    </recommendedName>
</protein>
<evidence type="ECO:0000256" key="5">
    <source>
        <dbReference type="SAM" id="MobiDB-lite"/>
    </source>
</evidence>
<feature type="region of interest" description="Disordered" evidence="5">
    <location>
        <begin position="185"/>
        <end position="218"/>
    </location>
</feature>
<dbReference type="InterPro" id="IPR038286">
    <property type="entry name" value="IPK_sf"/>
</dbReference>
<dbReference type="GO" id="GO:0046854">
    <property type="term" value="P:phosphatidylinositol phosphate biosynthetic process"/>
    <property type="evidence" value="ECO:0007669"/>
    <property type="project" value="TreeGrafter"/>
</dbReference>
<evidence type="ECO:0000256" key="1">
    <source>
        <dbReference type="ARBA" id="ARBA00007374"/>
    </source>
</evidence>
<dbReference type="EMBL" id="AUPL01005746">
    <property type="protein sequence ID" value="ESL06578.1"/>
    <property type="molecule type" value="Genomic_DNA"/>
</dbReference>
<comment type="similarity">
    <text evidence="1 4">Belongs to the inositol phosphokinase (IPK) family.</text>
</comment>
<dbReference type="Gene3D" id="3.30.470.160">
    <property type="entry name" value="Inositol polyphosphate kinase"/>
    <property type="match status" value="1"/>
</dbReference>
<accession>A0A061IU47</accession>
<dbReference type="Pfam" id="PF03770">
    <property type="entry name" value="IPK"/>
    <property type="match status" value="1"/>
</dbReference>